<dbReference type="SUPFAM" id="SSF46565">
    <property type="entry name" value="Chaperone J-domain"/>
    <property type="match status" value="1"/>
</dbReference>
<dbReference type="AlphaFoldDB" id="A0A9R0JNA3"/>
<dbReference type="Proteomes" id="UP000813463">
    <property type="component" value="Chromosome 3"/>
</dbReference>
<evidence type="ECO:0000313" key="6">
    <source>
        <dbReference type="RefSeq" id="XP_021841054.1"/>
    </source>
</evidence>
<evidence type="ECO:0000313" key="4">
    <source>
        <dbReference type="RefSeq" id="XP_021841045.1"/>
    </source>
</evidence>
<sequence length="380" mass="42235">MNTQTKASSSPHQQQLEEEEEEASLSPTQLLQIARTHLRLRNFSLSRQYALESQQPNDPNSQSNSRHASQILAISNILSSPTNFYSILQIDAFCSDFVLIRAQFKHLLSLLDPIEEKCSMAKEALNLVWKAYDCLSDPTKKAQFDSKLGDEDVGKGTTFWTFCPYCFYMYQYPRVYEGCCLRCQNQTCRRCFHAVALNSLPKMELDKGRYFSCFGYFPLGFAPGDGIGGEKSGKFDSWSPIVGMFPMRRIGKTLAGRLDGIDSDNNPDIYVDCTNFIEIADESEESENDEEGEIFGSNVGKAGTGMKRKSVARNARKLMSSRRSSEGGDYDANAGEDEENGLEGDHGDVGGGGSGFESEDVAFFEENGEIFVEFGPDSAL</sequence>
<feature type="compositionally biased region" description="Basic residues" evidence="1">
    <location>
        <begin position="306"/>
        <end position="320"/>
    </location>
</feature>
<feature type="region of interest" description="Disordered" evidence="1">
    <location>
        <begin position="283"/>
        <end position="360"/>
    </location>
</feature>
<proteinExistence type="predicted"/>
<feature type="compositionally biased region" description="Acidic residues" evidence="1">
    <location>
        <begin position="283"/>
        <end position="293"/>
    </location>
</feature>
<feature type="region of interest" description="Disordered" evidence="1">
    <location>
        <begin position="1"/>
        <end position="27"/>
    </location>
</feature>
<dbReference type="PANTHER" id="PTHR45496">
    <property type="entry name" value="CHAPERONE DNAJ-DOMAIN SUPERFAMILY PROTEIN"/>
    <property type="match status" value="1"/>
</dbReference>
<dbReference type="InterPro" id="IPR053052">
    <property type="entry name" value="Imprinting_Balance_Reg"/>
</dbReference>
<dbReference type="InterPro" id="IPR036869">
    <property type="entry name" value="J_dom_sf"/>
</dbReference>
<evidence type="ECO:0000313" key="3">
    <source>
        <dbReference type="Proteomes" id="UP000813463"/>
    </source>
</evidence>
<dbReference type="Gene3D" id="1.10.287.110">
    <property type="entry name" value="DnaJ domain"/>
    <property type="match status" value="1"/>
</dbReference>
<protein>
    <submittedName>
        <fullName evidence="4 5">Uncharacterized protein LOC110781102</fullName>
    </submittedName>
</protein>
<evidence type="ECO:0000313" key="5">
    <source>
        <dbReference type="RefSeq" id="XP_021841050.1"/>
    </source>
</evidence>
<dbReference type="RefSeq" id="XP_021841050.1">
    <property type="nucleotide sequence ID" value="XM_021985358.1"/>
</dbReference>
<reference evidence="3" key="1">
    <citation type="journal article" date="2021" name="Nat. Commun.">
        <title>Genomic analyses provide insights into spinach domestication and the genetic basis of agronomic traits.</title>
        <authorList>
            <person name="Cai X."/>
            <person name="Sun X."/>
            <person name="Xu C."/>
            <person name="Sun H."/>
            <person name="Wang X."/>
            <person name="Ge C."/>
            <person name="Zhang Z."/>
            <person name="Wang Q."/>
            <person name="Fei Z."/>
            <person name="Jiao C."/>
            <person name="Wang Q."/>
        </authorList>
    </citation>
    <scope>NUCLEOTIDE SEQUENCE [LARGE SCALE GENOMIC DNA]</scope>
    <source>
        <strain evidence="3">cv. Varoflay</strain>
    </source>
</reference>
<dbReference type="OrthoDB" id="977640at2759"/>
<dbReference type="KEGG" id="soe:110781102"/>
<organism evidence="3 4">
    <name type="scientific">Spinacia oleracea</name>
    <name type="common">Spinach</name>
    <dbReference type="NCBI Taxonomy" id="3562"/>
    <lineage>
        <taxon>Eukaryota</taxon>
        <taxon>Viridiplantae</taxon>
        <taxon>Streptophyta</taxon>
        <taxon>Embryophyta</taxon>
        <taxon>Tracheophyta</taxon>
        <taxon>Spermatophyta</taxon>
        <taxon>Magnoliopsida</taxon>
        <taxon>eudicotyledons</taxon>
        <taxon>Gunneridae</taxon>
        <taxon>Pentapetalae</taxon>
        <taxon>Caryophyllales</taxon>
        <taxon>Chenopodiaceae</taxon>
        <taxon>Chenopodioideae</taxon>
        <taxon>Anserineae</taxon>
        <taxon>Spinacia</taxon>
    </lineage>
</organism>
<keyword evidence="3" id="KW-1185">Reference proteome</keyword>
<gene>
    <name evidence="4 5 6" type="primary">LOC110781102</name>
</gene>
<dbReference type="Pfam" id="PF00226">
    <property type="entry name" value="DnaJ"/>
    <property type="match status" value="1"/>
</dbReference>
<evidence type="ECO:0000256" key="1">
    <source>
        <dbReference type="SAM" id="MobiDB-lite"/>
    </source>
</evidence>
<dbReference type="RefSeq" id="XP_021841054.1">
    <property type="nucleotide sequence ID" value="XM_021985362.1"/>
</dbReference>
<reference evidence="4 5" key="2">
    <citation type="submission" date="2025-04" db="UniProtKB">
        <authorList>
            <consortium name="RefSeq"/>
        </authorList>
    </citation>
    <scope>IDENTIFICATION</scope>
</reference>
<dbReference type="InterPro" id="IPR001623">
    <property type="entry name" value="DnaJ_domain"/>
</dbReference>
<name>A0A9R0JNA3_SPIOL</name>
<feature type="domain" description="J" evidence="2">
    <location>
        <begin position="83"/>
        <end position="145"/>
    </location>
</feature>
<dbReference type="PANTHER" id="PTHR45496:SF1">
    <property type="entry name" value="CHAPERONE DNAJ-DOMAIN SUPERFAMILY PROTEIN"/>
    <property type="match status" value="1"/>
</dbReference>
<feature type="compositionally biased region" description="Polar residues" evidence="1">
    <location>
        <begin position="1"/>
        <end position="14"/>
    </location>
</feature>
<evidence type="ECO:0000259" key="2">
    <source>
        <dbReference type="Pfam" id="PF00226"/>
    </source>
</evidence>
<accession>A0A9R0JNA3</accession>
<dbReference type="GeneID" id="110781102"/>
<dbReference type="RefSeq" id="XP_021841045.1">
    <property type="nucleotide sequence ID" value="XM_021985353.1"/>
</dbReference>